<dbReference type="Proteomes" id="UP000317650">
    <property type="component" value="Chromosome 9"/>
</dbReference>
<reference evidence="4 5" key="1">
    <citation type="journal article" date="2019" name="Nat. Plants">
        <title>Genome sequencing of Musa balbisiana reveals subgenome evolution and function divergence in polyploid bananas.</title>
        <authorList>
            <person name="Yao X."/>
        </authorList>
    </citation>
    <scope>NUCLEOTIDE SEQUENCE [LARGE SCALE GENOMIC DNA]</scope>
    <source>
        <strain evidence="5">cv. DH-PKW</strain>
        <tissue evidence="4">Leaves</tissue>
    </source>
</reference>
<evidence type="ECO:0000313" key="4">
    <source>
        <dbReference type="EMBL" id="THU46291.1"/>
    </source>
</evidence>
<dbReference type="InterPro" id="IPR043017">
    <property type="entry name" value="WIYLD_dom_sf"/>
</dbReference>
<accession>A0A4S8IDU3</accession>
<dbReference type="Gene3D" id="1.10.8.850">
    <property type="entry name" value="Histone-lysine N methyltransferase , C-terminal domain-like"/>
    <property type="match status" value="1"/>
</dbReference>
<evidence type="ECO:0000313" key="5">
    <source>
        <dbReference type="Proteomes" id="UP000317650"/>
    </source>
</evidence>
<feature type="region of interest" description="Disordered" evidence="1">
    <location>
        <begin position="121"/>
        <end position="187"/>
    </location>
</feature>
<gene>
    <name evidence="4" type="ORF">C4D60_Mb09t03380</name>
</gene>
<sequence length="217" mass="23958">MGFCWPPPLVLRLAGLSAANTTLLSQVVFHSTRKRRGGEEGSCGRLRTVVAHGSKKAEEGLKRIDAALDALLPYGFSKETICSTINKLLKVYDDDAAWYLIEEGSYSLVIETILEEQKQEAREEGRTREEAMASRVSSNVAQAEEPVNWKDISSTDPNQGLEHKVNGGGQPNLTAREVEPLSASSSGCHQNLSNQLISLRPRRLPCYGWISEDEDEE</sequence>
<organism evidence="4 5">
    <name type="scientific">Musa balbisiana</name>
    <name type="common">Banana</name>
    <dbReference type="NCBI Taxonomy" id="52838"/>
    <lineage>
        <taxon>Eukaryota</taxon>
        <taxon>Viridiplantae</taxon>
        <taxon>Streptophyta</taxon>
        <taxon>Embryophyta</taxon>
        <taxon>Tracheophyta</taxon>
        <taxon>Spermatophyta</taxon>
        <taxon>Magnoliopsida</taxon>
        <taxon>Liliopsida</taxon>
        <taxon>Zingiberales</taxon>
        <taxon>Musaceae</taxon>
        <taxon>Musa</taxon>
    </lineage>
</organism>
<dbReference type="PANTHER" id="PTHR34271">
    <property type="entry name" value="NUCLEOLAR HISTONE METHYLTRANSFERASE-RELATED PROTEIN"/>
    <property type="match status" value="1"/>
</dbReference>
<feature type="compositionally biased region" description="Basic and acidic residues" evidence="1">
    <location>
        <begin position="121"/>
        <end position="132"/>
    </location>
</feature>
<feature type="domain" description="WIYLD" evidence="3">
    <location>
        <begin position="59"/>
        <end position="118"/>
    </location>
</feature>
<dbReference type="Pfam" id="PF10440">
    <property type="entry name" value="WIYLD"/>
    <property type="match status" value="1"/>
</dbReference>
<dbReference type="InterPro" id="IPR018848">
    <property type="entry name" value="WIYLD_domain"/>
</dbReference>
<keyword evidence="2" id="KW-0732">Signal</keyword>
<feature type="chain" id="PRO_5020314169" description="WIYLD domain-containing protein" evidence="2">
    <location>
        <begin position="20"/>
        <end position="217"/>
    </location>
</feature>
<feature type="signal peptide" evidence="2">
    <location>
        <begin position="1"/>
        <end position="19"/>
    </location>
</feature>
<dbReference type="EMBL" id="PYDT01000010">
    <property type="protein sequence ID" value="THU46291.1"/>
    <property type="molecule type" value="Genomic_DNA"/>
</dbReference>
<evidence type="ECO:0000256" key="1">
    <source>
        <dbReference type="SAM" id="MobiDB-lite"/>
    </source>
</evidence>
<evidence type="ECO:0000259" key="3">
    <source>
        <dbReference type="Pfam" id="PF10440"/>
    </source>
</evidence>
<keyword evidence="5" id="KW-1185">Reference proteome</keyword>
<dbReference type="AlphaFoldDB" id="A0A4S8IDU3"/>
<dbReference type="STRING" id="52838.A0A4S8IDU3"/>
<comment type="caution">
    <text evidence="4">The sequence shown here is derived from an EMBL/GenBank/DDBJ whole genome shotgun (WGS) entry which is preliminary data.</text>
</comment>
<proteinExistence type="predicted"/>
<dbReference type="PANTHER" id="PTHR34271:SF1">
    <property type="entry name" value="NUCLEOLAR HISTONE METHYLTRANSFERASE-RELATED PROTEIN"/>
    <property type="match status" value="1"/>
</dbReference>
<evidence type="ECO:0000256" key="2">
    <source>
        <dbReference type="SAM" id="SignalP"/>
    </source>
</evidence>
<protein>
    <recommendedName>
        <fullName evidence="3">WIYLD domain-containing protein</fullName>
    </recommendedName>
</protein>
<name>A0A4S8IDU3_MUSBA</name>